<keyword evidence="4" id="KW-1185">Reference proteome</keyword>
<sequence>MYLGDLLAALFQVAYGSRVSSDSKVICEARKLLLSLLSTLPKHHAMQQLLILQGGRPQSNKNAPLSKVKMSPSPPWLRRACGRLLSYLLVSPPSGSSGVVNSSHAPSPEAPNGIASLILAVMACCGAGSLEGSSSCHNPKQTPYLITSLAHLLSRPPFQPASKREQEKNSYFLLSDCDPGSNNLVDCGANKPSDKWINDYFKCISDQFSALVMSYINALLVADPVSSNTPIHLAYPIFIATTHEVCRVFPTSGLLHFISPFFTDIDQLYSCCRHFLHNGL</sequence>
<dbReference type="InterPro" id="IPR039600">
    <property type="entry name" value="TANGO6/Rtp1"/>
</dbReference>
<reference evidence="3" key="1">
    <citation type="submission" date="2018-11" db="EMBL/GenBank/DDBJ databases">
        <authorList>
            <consortium name="Pathogen Informatics"/>
        </authorList>
    </citation>
    <scope>NUCLEOTIDE SEQUENCE</scope>
</reference>
<feature type="signal peptide" evidence="1">
    <location>
        <begin position="1"/>
        <end position="16"/>
    </location>
</feature>
<dbReference type="Pfam" id="PF25267">
    <property type="entry name" value="TANGO6_N"/>
    <property type="match status" value="1"/>
</dbReference>
<feature type="chain" id="PRO_5019367295" description="TANGO6 N-terminal domain-containing protein" evidence="1">
    <location>
        <begin position="17"/>
        <end position="280"/>
    </location>
</feature>
<evidence type="ECO:0000259" key="2">
    <source>
        <dbReference type="Pfam" id="PF25267"/>
    </source>
</evidence>
<dbReference type="EMBL" id="CAAALY010249112">
    <property type="protein sequence ID" value="VEL35112.1"/>
    <property type="molecule type" value="Genomic_DNA"/>
</dbReference>
<dbReference type="Proteomes" id="UP000784294">
    <property type="component" value="Unassembled WGS sequence"/>
</dbReference>
<protein>
    <recommendedName>
        <fullName evidence="2">TANGO6 N-terminal domain-containing protein</fullName>
    </recommendedName>
</protein>
<organism evidence="3 4">
    <name type="scientific">Protopolystoma xenopodis</name>
    <dbReference type="NCBI Taxonomy" id="117903"/>
    <lineage>
        <taxon>Eukaryota</taxon>
        <taxon>Metazoa</taxon>
        <taxon>Spiralia</taxon>
        <taxon>Lophotrochozoa</taxon>
        <taxon>Platyhelminthes</taxon>
        <taxon>Monogenea</taxon>
        <taxon>Polyopisthocotylea</taxon>
        <taxon>Polystomatidea</taxon>
        <taxon>Polystomatidae</taxon>
        <taxon>Protopolystoma</taxon>
    </lineage>
</organism>
<dbReference type="GO" id="GO:0009306">
    <property type="term" value="P:protein secretion"/>
    <property type="evidence" value="ECO:0007669"/>
    <property type="project" value="TreeGrafter"/>
</dbReference>
<evidence type="ECO:0000313" key="3">
    <source>
        <dbReference type="EMBL" id="VEL35112.1"/>
    </source>
</evidence>
<dbReference type="AlphaFoldDB" id="A0A448XF75"/>
<accession>A0A448XF75</accession>
<dbReference type="InterPro" id="IPR057347">
    <property type="entry name" value="TANGO6_N"/>
</dbReference>
<dbReference type="OrthoDB" id="39591at2759"/>
<keyword evidence="1" id="KW-0732">Signal</keyword>
<evidence type="ECO:0000256" key="1">
    <source>
        <dbReference type="SAM" id="SignalP"/>
    </source>
</evidence>
<dbReference type="PANTHER" id="PTHR20959">
    <property type="entry name" value="TRANSPORT AND GOLGI ORGANIZATION PROTEIN 6 FAMILY MEMBER"/>
    <property type="match status" value="1"/>
</dbReference>
<name>A0A448XF75_9PLAT</name>
<dbReference type="PANTHER" id="PTHR20959:SF1">
    <property type="entry name" value="TRANSPORT AND GOLGI ORGANIZATION PROTEIN 6 HOMOLOG"/>
    <property type="match status" value="1"/>
</dbReference>
<evidence type="ECO:0000313" key="4">
    <source>
        <dbReference type="Proteomes" id="UP000784294"/>
    </source>
</evidence>
<feature type="domain" description="TANGO6 N-terminal" evidence="2">
    <location>
        <begin position="2"/>
        <end position="86"/>
    </location>
</feature>
<gene>
    <name evidence="3" type="ORF">PXEA_LOCUS28552</name>
</gene>
<proteinExistence type="predicted"/>
<comment type="caution">
    <text evidence="3">The sequence shown here is derived from an EMBL/GenBank/DDBJ whole genome shotgun (WGS) entry which is preliminary data.</text>
</comment>